<feature type="compositionally biased region" description="Basic and acidic residues" evidence="2">
    <location>
        <begin position="481"/>
        <end position="492"/>
    </location>
</feature>
<feature type="region of interest" description="Disordered" evidence="2">
    <location>
        <begin position="193"/>
        <end position="223"/>
    </location>
</feature>
<evidence type="ECO:0000256" key="1">
    <source>
        <dbReference type="SAM" id="Coils"/>
    </source>
</evidence>
<dbReference type="EMBL" id="KZ155778">
    <property type="protein sequence ID" value="OUS47555.1"/>
    <property type="molecule type" value="Genomic_DNA"/>
</dbReference>
<organism evidence="3">
    <name type="scientific">Ostreococcus tauri</name>
    <name type="common">Marine green alga</name>
    <dbReference type="NCBI Taxonomy" id="70448"/>
    <lineage>
        <taxon>Eukaryota</taxon>
        <taxon>Viridiplantae</taxon>
        <taxon>Chlorophyta</taxon>
        <taxon>Mamiellophyceae</taxon>
        <taxon>Mamiellales</taxon>
        <taxon>Bathycoccaceae</taxon>
        <taxon>Ostreococcus</taxon>
    </lineage>
</organism>
<feature type="coiled-coil region" evidence="1">
    <location>
        <begin position="363"/>
        <end position="442"/>
    </location>
</feature>
<dbReference type="Proteomes" id="UP000195557">
    <property type="component" value="Unassembled WGS sequence"/>
</dbReference>
<keyword evidence="1" id="KW-0175">Coiled coil</keyword>
<name>A0A1Y5IKS8_OSTTA</name>
<gene>
    <name evidence="3" type="ORF">BE221DRAFT_71356</name>
</gene>
<feature type="region of interest" description="Disordered" evidence="2">
    <location>
        <begin position="1"/>
        <end position="36"/>
    </location>
</feature>
<evidence type="ECO:0000256" key="2">
    <source>
        <dbReference type="SAM" id="MobiDB-lite"/>
    </source>
</evidence>
<sequence length="507" mass="56218">MMICNNKRLRQPRTHQPGHITHSRVSPPRPPCHAPPSSARTACSSCISLNRRIFPFRSFFGVSFISCFTFASSLCNSLSRSAASRSTARSVSSIARNSANAALSSERNSLTSRSLDGVSASSARTESAVTSHRASTTSACFRRSSARVVTSPSVQIRCIRPRARAGENARASGVSAAFPVRYPVDSSAMRITSTHVGTRRRRRAPSRLDAHRAKHASMRSRARSIERTLARACAGATASFGRPARASNPGARPRTADVSMAYGAPGPAPAFGEAAHRVNTGDRLMPFSDARERKSRSRAAVRAIERRTNPWYVVCALVVVVMWLARYSRREVVSKRHVRRHRDGLDGDLREALARIGQSENDLFEARKSRERYVRENDSLRAELETVRHEAETWKLEAEKAKKTSDSERGCEKQLKEAKLEAEHARHEKKGCELELERAKHEAQFTREHIKEEVIKEETEALEKRIVEDEKAEASQLDAESPIKSKTDEPKEVNTSSAGTGASARRL</sequence>
<feature type="region of interest" description="Disordered" evidence="2">
    <location>
        <begin position="466"/>
        <end position="507"/>
    </location>
</feature>
<reference evidence="3" key="1">
    <citation type="submission" date="2017-04" db="EMBL/GenBank/DDBJ databases">
        <title>Population genomics of picophytoplankton unveils novel chromosome hypervariability.</title>
        <authorList>
            <consortium name="DOE Joint Genome Institute"/>
            <person name="Blanc-Mathieu R."/>
            <person name="Krasovec M."/>
            <person name="Hebrard M."/>
            <person name="Yau S."/>
            <person name="Desgranges E."/>
            <person name="Martin J."/>
            <person name="Schackwitz W."/>
            <person name="Kuo A."/>
            <person name="Salin G."/>
            <person name="Donnadieu C."/>
            <person name="Desdevises Y."/>
            <person name="Sanchez-Ferandin S."/>
            <person name="Moreau H."/>
            <person name="Rivals E."/>
            <person name="Grigoriev I.V."/>
            <person name="Grimsley N."/>
            <person name="Eyre-Walker A."/>
            <person name="Piganeau G."/>
        </authorList>
    </citation>
    <scope>NUCLEOTIDE SEQUENCE [LARGE SCALE GENOMIC DNA]</scope>
    <source>
        <strain evidence="3">RCC 1115</strain>
    </source>
</reference>
<proteinExistence type="predicted"/>
<dbReference type="AlphaFoldDB" id="A0A1Y5IKS8"/>
<accession>A0A1Y5IKS8</accession>
<evidence type="ECO:0000313" key="3">
    <source>
        <dbReference type="EMBL" id="OUS47555.1"/>
    </source>
</evidence>
<protein>
    <submittedName>
        <fullName evidence="3">Uncharacterized protein</fullName>
    </submittedName>
</protein>
<feature type="compositionally biased region" description="Basic residues" evidence="2">
    <location>
        <begin position="212"/>
        <end position="222"/>
    </location>
</feature>